<evidence type="ECO:0000313" key="5">
    <source>
        <dbReference type="EMBL" id="KJU83201.1"/>
    </source>
</evidence>
<reference evidence="5 6" key="1">
    <citation type="submission" date="2015-02" db="EMBL/GenBank/DDBJ databases">
        <title>Single-cell genomics of uncultivated deep-branching MTB reveals a conserved set of magnetosome genes.</title>
        <authorList>
            <person name="Kolinko S."/>
            <person name="Richter M."/>
            <person name="Glockner F.O."/>
            <person name="Brachmann A."/>
            <person name="Schuler D."/>
        </authorList>
    </citation>
    <scope>NUCLEOTIDE SEQUENCE [LARGE SCALE GENOMIC DNA]</scope>
    <source>
        <strain evidence="5">TM-1</strain>
    </source>
</reference>
<protein>
    <submittedName>
        <fullName evidence="5">Peptidase A24A domain-containing protein</fullName>
    </submittedName>
</protein>
<keyword evidence="3" id="KW-1133">Transmembrane helix</keyword>
<comment type="caution">
    <text evidence="5">The sequence shown here is derived from an EMBL/GenBank/DDBJ whole genome shotgun (WGS) entry which is preliminary data.</text>
</comment>
<evidence type="ECO:0000313" key="6">
    <source>
        <dbReference type="Proteomes" id="UP000033423"/>
    </source>
</evidence>
<dbReference type="InterPro" id="IPR014032">
    <property type="entry name" value="Peptidase_A24A_bac"/>
</dbReference>
<dbReference type="GO" id="GO:0006465">
    <property type="term" value="P:signal peptide processing"/>
    <property type="evidence" value="ECO:0007669"/>
    <property type="project" value="TreeGrafter"/>
</dbReference>
<dbReference type="Pfam" id="PF01478">
    <property type="entry name" value="Peptidase_A24"/>
    <property type="match status" value="1"/>
</dbReference>
<keyword evidence="6" id="KW-1185">Reference proteome</keyword>
<dbReference type="PANTHER" id="PTHR30487">
    <property type="entry name" value="TYPE 4 PREPILIN-LIKE PROTEINS LEADER PEPTIDE-PROCESSING ENZYME"/>
    <property type="match status" value="1"/>
</dbReference>
<gene>
    <name evidence="5" type="ORF">MBAV_004605</name>
</gene>
<feature type="transmembrane region" description="Helical" evidence="3">
    <location>
        <begin position="51"/>
        <end position="72"/>
    </location>
</feature>
<dbReference type="InterPro" id="IPR000045">
    <property type="entry name" value="Prepilin_IV_endopep_pep"/>
</dbReference>
<dbReference type="Gene3D" id="1.20.120.1220">
    <property type="match status" value="1"/>
</dbReference>
<feature type="transmembrane region" description="Helical" evidence="3">
    <location>
        <begin position="164"/>
        <end position="186"/>
    </location>
</feature>
<feature type="transmembrane region" description="Helical" evidence="3">
    <location>
        <begin position="125"/>
        <end position="152"/>
    </location>
</feature>
<keyword evidence="3" id="KW-0472">Membrane</keyword>
<proteinExistence type="inferred from homology"/>
<name>A0A0F3GMS2_9BACT</name>
<dbReference type="InterPro" id="IPR050882">
    <property type="entry name" value="Prepilin_peptidase/N-MTase"/>
</dbReference>
<comment type="similarity">
    <text evidence="1 2">Belongs to the peptidase A24 family.</text>
</comment>
<evidence type="ECO:0000256" key="1">
    <source>
        <dbReference type="ARBA" id="ARBA00005801"/>
    </source>
</evidence>
<dbReference type="Proteomes" id="UP000033423">
    <property type="component" value="Unassembled WGS sequence"/>
</dbReference>
<evidence type="ECO:0000259" key="4">
    <source>
        <dbReference type="Pfam" id="PF01478"/>
    </source>
</evidence>
<sequence length="188" mass="20362">ISLRYPFVELLNGLLWVFTFHRFGLTSYSMFYVVLLSALIVITFIDIDHQIIPDVITVPGVVIGLVAAGFILPDPYGYGTVLGFKWSVIGLLTGGGIFYVIAVVSKGGMGGGDIKLMAMLGAMFGWKYVLMTIFIASFTGSVYGLALMVLAGKGRKTKVPFGPFLATASVIVLFYGRDMLMMYLGLSN</sequence>
<evidence type="ECO:0000256" key="3">
    <source>
        <dbReference type="SAM" id="Phobius"/>
    </source>
</evidence>
<dbReference type="PANTHER" id="PTHR30487:SF0">
    <property type="entry name" value="PREPILIN LEADER PEPTIDASE_N-METHYLTRANSFERASE-RELATED"/>
    <property type="match status" value="1"/>
</dbReference>
<dbReference type="PRINTS" id="PR00864">
    <property type="entry name" value="PREPILNPTASE"/>
</dbReference>
<feature type="transmembrane region" description="Helical" evidence="3">
    <location>
        <begin position="84"/>
        <end position="104"/>
    </location>
</feature>
<feature type="domain" description="Prepilin type IV endopeptidase peptidase" evidence="4">
    <location>
        <begin position="34"/>
        <end position="145"/>
    </location>
</feature>
<dbReference type="GO" id="GO:0004190">
    <property type="term" value="F:aspartic-type endopeptidase activity"/>
    <property type="evidence" value="ECO:0007669"/>
    <property type="project" value="InterPro"/>
</dbReference>
<accession>A0A0F3GMS2</accession>
<dbReference type="EMBL" id="LACI01001990">
    <property type="protein sequence ID" value="KJU83201.1"/>
    <property type="molecule type" value="Genomic_DNA"/>
</dbReference>
<evidence type="ECO:0000256" key="2">
    <source>
        <dbReference type="RuleBase" id="RU003793"/>
    </source>
</evidence>
<dbReference type="AlphaFoldDB" id="A0A0F3GMS2"/>
<organism evidence="5 6">
    <name type="scientific">Candidatus Magnetobacterium bavaricum</name>
    <dbReference type="NCBI Taxonomy" id="29290"/>
    <lineage>
        <taxon>Bacteria</taxon>
        <taxon>Pseudomonadati</taxon>
        <taxon>Nitrospirota</taxon>
        <taxon>Thermodesulfovibrionia</taxon>
        <taxon>Thermodesulfovibrionales</taxon>
        <taxon>Candidatus Magnetobacteriaceae</taxon>
        <taxon>Candidatus Magnetobacterium</taxon>
    </lineage>
</organism>
<feature type="non-terminal residue" evidence="5">
    <location>
        <position position="1"/>
    </location>
</feature>
<feature type="transmembrane region" description="Helical" evidence="3">
    <location>
        <begin position="20"/>
        <end position="44"/>
    </location>
</feature>
<dbReference type="PATRIC" id="fig|29290.4.peg.6111"/>
<dbReference type="GO" id="GO:0005886">
    <property type="term" value="C:plasma membrane"/>
    <property type="evidence" value="ECO:0007669"/>
    <property type="project" value="TreeGrafter"/>
</dbReference>
<keyword evidence="3" id="KW-0812">Transmembrane</keyword>